<dbReference type="PROSITE" id="PS50158">
    <property type="entry name" value="ZF_CCHC"/>
    <property type="match status" value="1"/>
</dbReference>
<dbReference type="Pfam" id="PF00098">
    <property type="entry name" value="zf-CCHC"/>
    <property type="match status" value="1"/>
</dbReference>
<feature type="region of interest" description="Disordered" evidence="2">
    <location>
        <begin position="504"/>
        <end position="531"/>
    </location>
</feature>
<evidence type="ECO:0000259" key="3">
    <source>
        <dbReference type="PROSITE" id="PS50158"/>
    </source>
</evidence>
<dbReference type="CDD" id="cd09272">
    <property type="entry name" value="RNase_HI_RT_Ty1"/>
    <property type="match status" value="1"/>
</dbReference>
<dbReference type="SUPFAM" id="SSF57756">
    <property type="entry name" value="Retrovirus zinc finger-like domains"/>
    <property type="match status" value="1"/>
</dbReference>
<name>A0ABQ5FLH0_9ASTR</name>
<keyword evidence="5" id="KW-1185">Reference proteome</keyword>
<reference evidence="4" key="2">
    <citation type="submission" date="2022-01" db="EMBL/GenBank/DDBJ databases">
        <authorList>
            <person name="Yamashiro T."/>
            <person name="Shiraishi A."/>
            <person name="Satake H."/>
            <person name="Nakayama K."/>
        </authorList>
    </citation>
    <scope>NUCLEOTIDE SEQUENCE</scope>
</reference>
<evidence type="ECO:0000256" key="1">
    <source>
        <dbReference type="PROSITE-ProRule" id="PRU00047"/>
    </source>
</evidence>
<keyword evidence="1" id="KW-0863">Zinc-finger</keyword>
<dbReference type="EMBL" id="BQNB010017471">
    <property type="protein sequence ID" value="GJT63567.1"/>
    <property type="molecule type" value="Genomic_DNA"/>
</dbReference>
<comment type="caution">
    <text evidence="4">The sequence shown here is derived from an EMBL/GenBank/DDBJ whole genome shotgun (WGS) entry which is preliminary data.</text>
</comment>
<dbReference type="InterPro" id="IPR001878">
    <property type="entry name" value="Znf_CCHC"/>
</dbReference>
<dbReference type="SMART" id="SM00343">
    <property type="entry name" value="ZnF_C2HC"/>
    <property type="match status" value="1"/>
</dbReference>
<accession>A0ABQ5FLH0</accession>
<dbReference type="PANTHER" id="PTHR11439:SF495">
    <property type="entry name" value="REVERSE TRANSCRIPTASE, RNA-DEPENDENT DNA POLYMERASE-RELATED"/>
    <property type="match status" value="1"/>
</dbReference>
<keyword evidence="1" id="KW-0862">Zinc</keyword>
<evidence type="ECO:0000256" key="2">
    <source>
        <dbReference type="SAM" id="MobiDB-lite"/>
    </source>
</evidence>
<sequence length="889" mass="102176">MLGSTNFVLAVLRKGKAIGTWVINNVRDVKSNQPRVIGCYNCKGEGHIAKQCTAKKRKEQQDFVVDGLEDLDSDCDDLQLHTTYIFKEDHIDAFDSDCDEAPTASAIFMARLSPADSVNGDDVNATYDSDILSLVPHYDTFHETDMLNHVVQETEHSKHLVSDNDSYAELTSNSNVISMLNIWSLLKTMMLSFPPPEQNNDNAMILFVIKQMQSHVERCNMVNQETKSVNESLSTERHDPIFVCDSEETLILAEESQLKMKERQKEHDDKPIDYAKLNKLYEYSVLKQKLSAEHVYWSPVSKPIPSVLVLVVKLTPTNFFPKQLRTTSMVKESLQKVKNHLDKLDECIKERFVVNAVNYQNWGMDYIKGAYEEEVISFVKNLRESYKLFEVGLYKEISKIIPKLRALDTRSKFRESGIDGESGLISGVRKLFPKVVEKKDLSKSVTSHLHTNKIVEIVVCYLDSGCSKHITGQCDELINFVSKFIDTIRFDNGHFAAIIVAPSPSTSPKTETTATPIQSTNVEEPNNEDEDAEFDSDTFINPFAPPNTNAMRCYFHVFLTKVELKNYKEAIKESCWTKAIQEEIHEFEILKVWELVPIPSNVILINLKWIFKEEGIDFEESFALVARIEAFRIFIAYVAHKNMTIYQMDVKTAFLNRILKEEVYLSQLEGFVNQDHPDHKYGLEQCDAVDTPMVERSKLDEDLKGTQVDPTHYRSIVGSLMYLTASRPDLVFVVYMCAQYQAKPTENHLTAVIRVFRLPRFKEEYIEKSENVSLSGCYAQILWMRSQLTDYGFDYNKIPLYCDSKSAIALSCNIVQHSRTKHIVVRYHFIKEQVENEIVELYFVKTAYQLVDIFTKALTRERFEFLINRLGMQSITPKEQKSLAESEEE</sequence>
<dbReference type="Pfam" id="PF07727">
    <property type="entry name" value="RVT_2"/>
    <property type="match status" value="1"/>
</dbReference>
<evidence type="ECO:0000313" key="5">
    <source>
        <dbReference type="Proteomes" id="UP001151760"/>
    </source>
</evidence>
<dbReference type="InterPro" id="IPR036875">
    <property type="entry name" value="Znf_CCHC_sf"/>
</dbReference>
<keyword evidence="1" id="KW-0479">Metal-binding</keyword>
<dbReference type="PANTHER" id="PTHR11439">
    <property type="entry name" value="GAG-POL-RELATED RETROTRANSPOSON"/>
    <property type="match status" value="1"/>
</dbReference>
<dbReference type="InterPro" id="IPR013103">
    <property type="entry name" value="RVT_2"/>
</dbReference>
<feature type="domain" description="CCHC-type" evidence="3">
    <location>
        <begin position="39"/>
        <end position="52"/>
    </location>
</feature>
<dbReference type="Proteomes" id="UP001151760">
    <property type="component" value="Unassembled WGS sequence"/>
</dbReference>
<feature type="compositionally biased region" description="Low complexity" evidence="2">
    <location>
        <begin position="504"/>
        <end position="516"/>
    </location>
</feature>
<protein>
    <submittedName>
        <fullName evidence="4">Retrovirus-related pol polyprotein from transposon TNT 1-94</fullName>
    </submittedName>
</protein>
<evidence type="ECO:0000313" key="4">
    <source>
        <dbReference type="EMBL" id="GJT63567.1"/>
    </source>
</evidence>
<dbReference type="Gene3D" id="4.10.60.10">
    <property type="entry name" value="Zinc finger, CCHC-type"/>
    <property type="match status" value="1"/>
</dbReference>
<proteinExistence type="predicted"/>
<reference evidence="4" key="1">
    <citation type="journal article" date="2022" name="Int. J. Mol. Sci.">
        <title>Draft Genome of Tanacetum Coccineum: Genomic Comparison of Closely Related Tanacetum-Family Plants.</title>
        <authorList>
            <person name="Yamashiro T."/>
            <person name="Shiraishi A."/>
            <person name="Nakayama K."/>
            <person name="Satake H."/>
        </authorList>
    </citation>
    <scope>NUCLEOTIDE SEQUENCE</scope>
</reference>
<gene>
    <name evidence="4" type="ORF">Tco_1015047</name>
</gene>
<organism evidence="4 5">
    <name type="scientific">Tanacetum coccineum</name>
    <dbReference type="NCBI Taxonomy" id="301880"/>
    <lineage>
        <taxon>Eukaryota</taxon>
        <taxon>Viridiplantae</taxon>
        <taxon>Streptophyta</taxon>
        <taxon>Embryophyta</taxon>
        <taxon>Tracheophyta</taxon>
        <taxon>Spermatophyta</taxon>
        <taxon>Magnoliopsida</taxon>
        <taxon>eudicotyledons</taxon>
        <taxon>Gunneridae</taxon>
        <taxon>Pentapetalae</taxon>
        <taxon>asterids</taxon>
        <taxon>campanulids</taxon>
        <taxon>Asterales</taxon>
        <taxon>Asteraceae</taxon>
        <taxon>Asteroideae</taxon>
        <taxon>Anthemideae</taxon>
        <taxon>Anthemidinae</taxon>
        <taxon>Tanacetum</taxon>
    </lineage>
</organism>